<feature type="domain" description="GGDEF" evidence="3">
    <location>
        <begin position="410"/>
        <end position="548"/>
    </location>
</feature>
<dbReference type="PROSITE" id="PS50887">
    <property type="entry name" value="GGDEF"/>
    <property type="match status" value="1"/>
</dbReference>
<dbReference type="NCBIfam" id="TIGR00229">
    <property type="entry name" value="sensory_box"/>
    <property type="match status" value="1"/>
</dbReference>
<gene>
    <name evidence="4" type="ORF">EV690_2127</name>
</gene>
<dbReference type="Gene3D" id="3.20.20.450">
    <property type="entry name" value="EAL domain"/>
    <property type="match status" value="1"/>
</dbReference>
<dbReference type="SUPFAM" id="SSF55785">
    <property type="entry name" value="PYP-like sensor domain (PAS domain)"/>
    <property type="match status" value="1"/>
</dbReference>
<dbReference type="InterPro" id="IPR029787">
    <property type="entry name" value="Nucleotide_cyclase"/>
</dbReference>
<dbReference type="RefSeq" id="WP_131912936.1">
    <property type="nucleotide sequence ID" value="NZ_OU594967.1"/>
</dbReference>
<name>A0A4R1JLZ1_9GAMM</name>
<dbReference type="SUPFAM" id="SSF141868">
    <property type="entry name" value="EAL domain-like"/>
    <property type="match status" value="1"/>
</dbReference>
<keyword evidence="5" id="KW-1185">Reference proteome</keyword>
<dbReference type="InterPro" id="IPR052155">
    <property type="entry name" value="Biofilm_reg_signaling"/>
</dbReference>
<dbReference type="OrthoDB" id="197861at2"/>
<dbReference type="Gene3D" id="3.30.450.20">
    <property type="entry name" value="PAS domain"/>
    <property type="match status" value="1"/>
</dbReference>
<feature type="domain" description="PAC" evidence="1">
    <location>
        <begin position="323"/>
        <end position="378"/>
    </location>
</feature>
<dbReference type="Pfam" id="PF00990">
    <property type="entry name" value="GGDEF"/>
    <property type="match status" value="1"/>
</dbReference>
<accession>A0A4R1JLZ1</accession>
<dbReference type="InterPro" id="IPR035919">
    <property type="entry name" value="EAL_sf"/>
</dbReference>
<dbReference type="Gene3D" id="3.30.70.270">
    <property type="match status" value="1"/>
</dbReference>
<dbReference type="SUPFAM" id="SSF55073">
    <property type="entry name" value="Nucleotide cyclase"/>
    <property type="match status" value="1"/>
</dbReference>
<dbReference type="Pfam" id="PF00563">
    <property type="entry name" value="EAL"/>
    <property type="match status" value="1"/>
</dbReference>
<dbReference type="InterPro" id="IPR035965">
    <property type="entry name" value="PAS-like_dom_sf"/>
</dbReference>
<dbReference type="PROSITE" id="PS50883">
    <property type="entry name" value="EAL"/>
    <property type="match status" value="1"/>
</dbReference>
<dbReference type="InterPro" id="IPR013655">
    <property type="entry name" value="PAS_fold_3"/>
</dbReference>
<feature type="domain" description="EAL" evidence="2">
    <location>
        <begin position="557"/>
        <end position="815"/>
    </location>
</feature>
<dbReference type="CDD" id="cd01948">
    <property type="entry name" value="EAL"/>
    <property type="match status" value="1"/>
</dbReference>
<evidence type="ECO:0000259" key="2">
    <source>
        <dbReference type="PROSITE" id="PS50883"/>
    </source>
</evidence>
<dbReference type="CDD" id="cd01949">
    <property type="entry name" value="GGDEF"/>
    <property type="match status" value="1"/>
</dbReference>
<dbReference type="InterPro" id="IPR043128">
    <property type="entry name" value="Rev_trsase/Diguanyl_cyclase"/>
</dbReference>
<dbReference type="AlphaFoldDB" id="A0A4R1JLZ1"/>
<evidence type="ECO:0000259" key="3">
    <source>
        <dbReference type="PROSITE" id="PS50887"/>
    </source>
</evidence>
<organism evidence="4 5">
    <name type="scientific">Celerinatantimonas diazotrophica</name>
    <dbReference type="NCBI Taxonomy" id="412034"/>
    <lineage>
        <taxon>Bacteria</taxon>
        <taxon>Pseudomonadati</taxon>
        <taxon>Pseudomonadota</taxon>
        <taxon>Gammaproteobacteria</taxon>
        <taxon>Celerinatantimonadaceae</taxon>
        <taxon>Celerinatantimonas</taxon>
    </lineage>
</organism>
<evidence type="ECO:0000313" key="5">
    <source>
        <dbReference type="Proteomes" id="UP000295565"/>
    </source>
</evidence>
<dbReference type="NCBIfam" id="TIGR00254">
    <property type="entry name" value="GGDEF"/>
    <property type="match status" value="1"/>
</dbReference>
<dbReference type="EMBL" id="SMGD01000013">
    <property type="protein sequence ID" value="TCK52027.1"/>
    <property type="molecule type" value="Genomic_DNA"/>
</dbReference>
<dbReference type="Proteomes" id="UP000295565">
    <property type="component" value="Unassembled WGS sequence"/>
</dbReference>
<dbReference type="PROSITE" id="PS50113">
    <property type="entry name" value="PAC"/>
    <property type="match status" value="1"/>
</dbReference>
<sequence>MRRLSLSILIPIIFFVIASLAQGLLFWRSINFHQQSLITETQQRVEHFSKRINGFLHLEQSQQQNNEDFLNLLTYLQPFHSIMLVGSNLHILLDSNHQHQGESINHVSEYFNSKIFKKVIYTSRAQWYVFDNGLMGAFYEPVITHQSSGSSKRVLLVEYDLGHQWSQVFRRLLNQALWQWGLILLGALVMNMLIRRWLVKPLKQISINHLHHLPQIQTEQFGRGEVAQVGYFLNDLRSTLSTCMSQTQAAELRWQFALDSDMNGIWEWDLVTDEVHFNQQWALMLEIAPQQLAKDIGGWQNYIHADDKDETLNQFRLYMQGVRDTFVHVHRLVSARGEIIWVSPRVMVIEKDDSRPLRMVGLFKDISELHRAQEKLVYQSNYDSTTKLANRSRLLEELEQAIDSHVEYQEFGGLFYIDIDNFKNINDLFGHHIGDFILKKVARRLETRRSHVHTVARISGDEFAILLTHLGQVKQNAVRKLLSIAHQLSSHVRETIEIQNSEINLNITTGIALFPHQKNKAYEVFRQADIALYHGKEVGRSKVHFFIEEMASKAHQRHEIQMLMPKAMNNDDMVIYFQPRFNDNYQMTGAETLLRWFDERYGWISPGVFIPMAEESGFVVELGEWVMRGACRKLKQWQDKGIPVQFKTLSVNVSPKQFHRSGFVQEVIDIINQEGCDPSLLELEITEGVLVTNVDETITKLSELREFGVRFSIDDFGTGYSSLAYLNRLPIHCLKIDKSFVDEVVVNGTRAGSSAIIATIIAMSENLGIEVVAEGVETDFQMQFLKYRGCRTYQGFLFSEALEPDIFEQLLFNGKKPI</sequence>
<protein>
    <submittedName>
        <fullName evidence="4">PAS domain S-box-containing protein/diguanylate cyclase (GGDEF)-like protein</fullName>
    </submittedName>
</protein>
<comment type="caution">
    <text evidence="4">The sequence shown here is derived from an EMBL/GenBank/DDBJ whole genome shotgun (WGS) entry which is preliminary data.</text>
</comment>
<dbReference type="InterPro" id="IPR000700">
    <property type="entry name" value="PAS-assoc_C"/>
</dbReference>
<dbReference type="SMART" id="SM00267">
    <property type="entry name" value="GGDEF"/>
    <property type="match status" value="1"/>
</dbReference>
<dbReference type="CDD" id="cd00130">
    <property type="entry name" value="PAS"/>
    <property type="match status" value="1"/>
</dbReference>
<proteinExistence type="predicted"/>
<dbReference type="InterPro" id="IPR000014">
    <property type="entry name" value="PAS"/>
</dbReference>
<evidence type="ECO:0000313" key="4">
    <source>
        <dbReference type="EMBL" id="TCK52027.1"/>
    </source>
</evidence>
<dbReference type="PANTHER" id="PTHR44757:SF2">
    <property type="entry name" value="BIOFILM ARCHITECTURE MAINTENANCE PROTEIN MBAA"/>
    <property type="match status" value="1"/>
</dbReference>
<reference evidence="4 5" key="1">
    <citation type="submission" date="2019-03" db="EMBL/GenBank/DDBJ databases">
        <title>Genomic Encyclopedia of Type Strains, Phase IV (KMG-IV): sequencing the most valuable type-strain genomes for metagenomic binning, comparative biology and taxonomic classification.</title>
        <authorList>
            <person name="Goeker M."/>
        </authorList>
    </citation>
    <scope>NUCLEOTIDE SEQUENCE [LARGE SCALE GENOMIC DNA]</scope>
    <source>
        <strain evidence="4 5">DSM 18577</strain>
    </source>
</reference>
<dbReference type="InterPro" id="IPR000160">
    <property type="entry name" value="GGDEF_dom"/>
</dbReference>
<dbReference type="PANTHER" id="PTHR44757">
    <property type="entry name" value="DIGUANYLATE CYCLASE DGCP"/>
    <property type="match status" value="1"/>
</dbReference>
<dbReference type="Pfam" id="PF08447">
    <property type="entry name" value="PAS_3"/>
    <property type="match status" value="1"/>
</dbReference>
<dbReference type="SMART" id="SM00052">
    <property type="entry name" value="EAL"/>
    <property type="match status" value="1"/>
</dbReference>
<dbReference type="InterPro" id="IPR001633">
    <property type="entry name" value="EAL_dom"/>
</dbReference>
<evidence type="ECO:0000259" key="1">
    <source>
        <dbReference type="PROSITE" id="PS50113"/>
    </source>
</evidence>